<gene>
    <name evidence="2" type="ORF">NCF85_09895</name>
</gene>
<reference evidence="2 3" key="1">
    <citation type="submission" date="2022-06" db="EMBL/GenBank/DDBJ databases">
        <authorList>
            <person name="Liu G."/>
        </authorList>
    </citation>
    <scope>NUCLEOTIDE SEQUENCE [LARGE SCALE GENOMIC DNA]</scope>
    <source>
        <strain evidence="2 3">E4</strain>
    </source>
</reference>
<accession>A0ABY4U2R7</accession>
<organism evidence="2 3">
    <name type="scientific">Qipengyuania citrea</name>
    <dbReference type="NCBI Taxonomy" id="225971"/>
    <lineage>
        <taxon>Bacteria</taxon>
        <taxon>Pseudomonadati</taxon>
        <taxon>Pseudomonadota</taxon>
        <taxon>Alphaproteobacteria</taxon>
        <taxon>Sphingomonadales</taxon>
        <taxon>Erythrobacteraceae</taxon>
        <taxon>Qipengyuania</taxon>
    </lineage>
</organism>
<evidence type="ECO:0000313" key="3">
    <source>
        <dbReference type="Proteomes" id="UP001056619"/>
    </source>
</evidence>
<name>A0ABY4U2R7_9SPHN</name>
<dbReference type="Proteomes" id="UP001056619">
    <property type="component" value="Chromosome"/>
</dbReference>
<feature type="signal peptide" evidence="1">
    <location>
        <begin position="1"/>
        <end position="22"/>
    </location>
</feature>
<feature type="chain" id="PRO_5046564913" evidence="1">
    <location>
        <begin position="23"/>
        <end position="314"/>
    </location>
</feature>
<sequence>MRNIAPTFALALALCCGAVANAQDELQADLADLEDSTQGDVIVVKGQKQNPMAIVREVRAISASTDGQLARFQQPICPLVHGLASSYSQQIATRIRALAKVAGLRVAKDGCKANLTLIVTSSGQEFIETLRSDRPELLAALGPAKYRALRDSAGPVWSWQSTEPKRADGGSVQYVSELEIGPGAPPLPLSKGAYQVPGARLSRLSEPTRQDVNLSFVVIDRDSLVGLTLQQIGDFFGLVGLTGARFSQTDKLSTPSILKLFNDKADGLTPQDGATEFDIAYLKARYSGAPNKSSTQESKAIAISILQDVGRRND</sequence>
<evidence type="ECO:0000256" key="1">
    <source>
        <dbReference type="SAM" id="SignalP"/>
    </source>
</evidence>
<protein>
    <submittedName>
        <fullName evidence="2">Uncharacterized protein</fullName>
    </submittedName>
</protein>
<evidence type="ECO:0000313" key="2">
    <source>
        <dbReference type="EMBL" id="USA60417.1"/>
    </source>
</evidence>
<dbReference type="EMBL" id="CP098494">
    <property type="protein sequence ID" value="USA60417.1"/>
    <property type="molecule type" value="Genomic_DNA"/>
</dbReference>
<dbReference type="RefSeq" id="WP_301641492.1">
    <property type="nucleotide sequence ID" value="NZ_CP098494.1"/>
</dbReference>
<keyword evidence="3" id="KW-1185">Reference proteome</keyword>
<keyword evidence="1" id="KW-0732">Signal</keyword>
<proteinExistence type="predicted"/>